<evidence type="ECO:0000256" key="1">
    <source>
        <dbReference type="ARBA" id="ARBA00004651"/>
    </source>
</evidence>
<keyword evidence="2 7" id="KW-0813">Transport</keyword>
<dbReference type="Gene3D" id="1.10.3720.10">
    <property type="entry name" value="MetI-like"/>
    <property type="match status" value="1"/>
</dbReference>
<reference evidence="9 10" key="1">
    <citation type="submission" date="2018-04" db="EMBL/GenBank/DDBJ databases">
        <authorList>
            <person name="Go L.Y."/>
            <person name="Mitchell J.A."/>
        </authorList>
    </citation>
    <scope>NUCLEOTIDE SEQUENCE [LARGE SCALE GENOMIC DNA]</scope>
    <source>
        <strain evidence="9">ULC066bin1</strain>
    </source>
</reference>
<evidence type="ECO:0000256" key="2">
    <source>
        <dbReference type="ARBA" id="ARBA00022448"/>
    </source>
</evidence>
<feature type="transmembrane region" description="Helical" evidence="7">
    <location>
        <begin position="310"/>
        <end position="336"/>
    </location>
</feature>
<proteinExistence type="inferred from homology"/>
<dbReference type="GO" id="GO:0055085">
    <property type="term" value="P:transmembrane transport"/>
    <property type="evidence" value="ECO:0007669"/>
    <property type="project" value="InterPro"/>
</dbReference>
<feature type="transmembrane region" description="Helical" evidence="7">
    <location>
        <begin position="264"/>
        <end position="290"/>
    </location>
</feature>
<evidence type="ECO:0000313" key="10">
    <source>
        <dbReference type="Proteomes" id="UP000249467"/>
    </source>
</evidence>
<feature type="transmembrane region" description="Helical" evidence="7">
    <location>
        <begin position="109"/>
        <end position="130"/>
    </location>
</feature>
<dbReference type="InterPro" id="IPR035906">
    <property type="entry name" value="MetI-like_sf"/>
</dbReference>
<keyword evidence="3" id="KW-1003">Cell membrane</keyword>
<dbReference type="Pfam" id="PF19300">
    <property type="entry name" value="BPD_transp_1_N"/>
    <property type="match status" value="1"/>
</dbReference>
<dbReference type="CDD" id="cd06261">
    <property type="entry name" value="TM_PBP2"/>
    <property type="match status" value="1"/>
</dbReference>
<evidence type="ECO:0000256" key="6">
    <source>
        <dbReference type="ARBA" id="ARBA00023136"/>
    </source>
</evidence>
<evidence type="ECO:0000256" key="7">
    <source>
        <dbReference type="RuleBase" id="RU363032"/>
    </source>
</evidence>
<dbReference type="PROSITE" id="PS50928">
    <property type="entry name" value="ABC_TM1"/>
    <property type="match status" value="1"/>
</dbReference>
<keyword evidence="4 7" id="KW-0812">Transmembrane</keyword>
<dbReference type="EMBL" id="QBML01000014">
    <property type="protein sequence ID" value="PZO40509.1"/>
    <property type="molecule type" value="Genomic_DNA"/>
</dbReference>
<dbReference type="PANTHER" id="PTHR43163:SF6">
    <property type="entry name" value="DIPEPTIDE TRANSPORT SYSTEM PERMEASE PROTEIN DPPB-RELATED"/>
    <property type="match status" value="1"/>
</dbReference>
<sequence>MSSRLKALLYYITARLLLAPIMLWAIASVVFLLMRATPGDPIDAILGPRAPESVKIALREQVGLTGSLFAQYWGYMKDLLHFNLGKSISTRDQTVWQIVKNYFPATAELALYALIVALAIGLTVGIIAALRPNTKWDVGGRLFGIITYSLPLFWVGMILQLVFSVQLGWLPIGTRFPASIDPPTKVFGLYTIDAFLKGDWKNLWTSMQYLFLPAMSLGIVISGIFERIVRVNLRQTLQSDYVEAAKARGISPRAILFNHALKNAMIPVITILGLTLASMLGGAVLTEVTFSWPGLANRLFEAIVGRDYPVVQGIVVFFAIIVTIASILVDIINAWIDPRIRY</sequence>
<dbReference type="SUPFAM" id="SSF161098">
    <property type="entry name" value="MetI-like"/>
    <property type="match status" value="1"/>
</dbReference>
<comment type="similarity">
    <text evidence="7">Belongs to the binding-protein-dependent transport system permease family.</text>
</comment>
<keyword evidence="5 7" id="KW-1133">Transmembrane helix</keyword>
<evidence type="ECO:0000256" key="5">
    <source>
        <dbReference type="ARBA" id="ARBA00022989"/>
    </source>
</evidence>
<feature type="transmembrane region" description="Helical" evidence="7">
    <location>
        <begin position="206"/>
        <end position="225"/>
    </location>
</feature>
<dbReference type="Pfam" id="PF00528">
    <property type="entry name" value="BPD_transp_1"/>
    <property type="match status" value="1"/>
</dbReference>
<dbReference type="GO" id="GO:0005886">
    <property type="term" value="C:plasma membrane"/>
    <property type="evidence" value="ECO:0007669"/>
    <property type="project" value="UniProtKB-SubCell"/>
</dbReference>
<feature type="transmembrane region" description="Helical" evidence="7">
    <location>
        <begin position="12"/>
        <end position="34"/>
    </location>
</feature>
<feature type="transmembrane region" description="Helical" evidence="7">
    <location>
        <begin position="142"/>
        <end position="163"/>
    </location>
</feature>
<feature type="domain" description="ABC transmembrane type-1" evidence="8">
    <location>
        <begin position="103"/>
        <end position="333"/>
    </location>
</feature>
<name>A0A2W4WF38_9CYAN</name>
<comment type="subcellular location">
    <subcellularLocation>
        <location evidence="1 7">Cell membrane</location>
        <topology evidence="1 7">Multi-pass membrane protein</topology>
    </subcellularLocation>
</comment>
<organism evidence="9 10">
    <name type="scientific">Pseudanabaena frigida</name>
    <dbReference type="NCBI Taxonomy" id="945775"/>
    <lineage>
        <taxon>Bacteria</taxon>
        <taxon>Bacillati</taxon>
        <taxon>Cyanobacteriota</taxon>
        <taxon>Cyanophyceae</taxon>
        <taxon>Pseudanabaenales</taxon>
        <taxon>Pseudanabaenaceae</taxon>
        <taxon>Pseudanabaena</taxon>
    </lineage>
</organism>
<keyword evidence="6 7" id="KW-0472">Membrane</keyword>
<evidence type="ECO:0000256" key="4">
    <source>
        <dbReference type="ARBA" id="ARBA00022692"/>
    </source>
</evidence>
<evidence type="ECO:0000313" key="9">
    <source>
        <dbReference type="EMBL" id="PZO40509.1"/>
    </source>
</evidence>
<dbReference type="AlphaFoldDB" id="A0A2W4WF38"/>
<protein>
    <submittedName>
        <fullName evidence="9">ABC transporter permease</fullName>
    </submittedName>
</protein>
<gene>
    <name evidence="9" type="ORF">DCF19_11440</name>
</gene>
<reference evidence="9 10" key="2">
    <citation type="submission" date="2018-06" db="EMBL/GenBank/DDBJ databases">
        <title>Metagenomic assembly of (sub)arctic Cyanobacteria and their associated microbiome from non-axenic cultures.</title>
        <authorList>
            <person name="Baurain D."/>
        </authorList>
    </citation>
    <scope>NUCLEOTIDE SEQUENCE [LARGE SCALE GENOMIC DNA]</scope>
    <source>
        <strain evidence="9">ULC066bin1</strain>
    </source>
</reference>
<evidence type="ECO:0000256" key="3">
    <source>
        <dbReference type="ARBA" id="ARBA00022475"/>
    </source>
</evidence>
<dbReference type="InterPro" id="IPR045621">
    <property type="entry name" value="BPD_transp_1_N"/>
</dbReference>
<dbReference type="PANTHER" id="PTHR43163">
    <property type="entry name" value="DIPEPTIDE TRANSPORT SYSTEM PERMEASE PROTEIN DPPB-RELATED"/>
    <property type="match status" value="1"/>
</dbReference>
<evidence type="ECO:0000259" key="8">
    <source>
        <dbReference type="PROSITE" id="PS50928"/>
    </source>
</evidence>
<comment type="caution">
    <text evidence="9">The sequence shown here is derived from an EMBL/GenBank/DDBJ whole genome shotgun (WGS) entry which is preliminary data.</text>
</comment>
<dbReference type="Proteomes" id="UP000249467">
    <property type="component" value="Unassembled WGS sequence"/>
</dbReference>
<dbReference type="InterPro" id="IPR000515">
    <property type="entry name" value="MetI-like"/>
</dbReference>
<accession>A0A2W4WF38</accession>